<organism evidence="8">
    <name type="scientific">Schizophyllum commune (strain H4-8 / FGSC 9210)</name>
    <name type="common">Split gill fungus</name>
    <dbReference type="NCBI Taxonomy" id="578458"/>
    <lineage>
        <taxon>Eukaryota</taxon>
        <taxon>Fungi</taxon>
        <taxon>Dikarya</taxon>
        <taxon>Basidiomycota</taxon>
        <taxon>Agaricomycotina</taxon>
        <taxon>Agaricomycetes</taxon>
        <taxon>Agaricomycetidae</taxon>
        <taxon>Agaricales</taxon>
        <taxon>Schizophyllaceae</taxon>
        <taxon>Schizophyllum</taxon>
    </lineage>
</organism>
<accession>D8Q8V9</accession>
<dbReference type="GO" id="GO:0016020">
    <property type="term" value="C:membrane"/>
    <property type="evidence" value="ECO:0007669"/>
    <property type="project" value="UniProtKB-SubCell"/>
</dbReference>
<dbReference type="PANTHER" id="PTHR13353">
    <property type="entry name" value="TRANSMEMBRANE PROTEIN 19"/>
    <property type="match status" value="1"/>
</dbReference>
<dbReference type="GeneID" id="9591456"/>
<dbReference type="Pfam" id="PF01940">
    <property type="entry name" value="DUF92"/>
    <property type="match status" value="1"/>
</dbReference>
<evidence type="ECO:0000256" key="6">
    <source>
        <dbReference type="SAM" id="Phobius"/>
    </source>
</evidence>
<feature type="transmembrane region" description="Helical" evidence="6">
    <location>
        <begin position="32"/>
        <end position="59"/>
    </location>
</feature>
<evidence type="ECO:0000256" key="1">
    <source>
        <dbReference type="ARBA" id="ARBA00004141"/>
    </source>
</evidence>
<evidence type="ECO:0000256" key="3">
    <source>
        <dbReference type="ARBA" id="ARBA00022692"/>
    </source>
</evidence>
<keyword evidence="5 6" id="KW-0472">Membrane</keyword>
<evidence type="ECO:0000313" key="8">
    <source>
        <dbReference type="Proteomes" id="UP000007431"/>
    </source>
</evidence>
<dbReference type="KEGG" id="scm:SCHCO_02547695"/>
<keyword evidence="8" id="KW-1185">Reference proteome</keyword>
<feature type="transmembrane region" description="Helical" evidence="6">
    <location>
        <begin position="80"/>
        <end position="106"/>
    </location>
</feature>
<sequence>MAPLSPLALLLASGLAYHGHRKKSLSPSGSVTAFVVGYLMLSSTIWAFGVSLIAFYLIGSRATKCKWDVVRRLESAYHEYGYRTGWQVISNSFSALVACVLWNAIYAPDSLPGWVFGSLLSFPPTLSRPLLLLALGHFACCLGDTLASELGILAKGKPRLFLSRISFLTPVPPGTNGALSFPGTSASLAGGAIMGLVMGAVLILENAVCRRDALGVVVELITIGGLCGFGGSLLDSVLGATLQETHYDADRKVVISDGEGQAEVSGRTVNSLGRRG</sequence>
<evidence type="ECO:0000256" key="5">
    <source>
        <dbReference type="ARBA" id="ARBA00023136"/>
    </source>
</evidence>
<evidence type="ECO:0000256" key="4">
    <source>
        <dbReference type="ARBA" id="ARBA00022989"/>
    </source>
</evidence>
<name>D8Q8V9_SCHCM</name>
<evidence type="ECO:0000313" key="7">
    <source>
        <dbReference type="EMBL" id="EFI95133.1"/>
    </source>
</evidence>
<dbReference type="VEuPathDB" id="FungiDB:SCHCODRAFT_02547695"/>
<dbReference type="OrthoDB" id="30881at2759"/>
<protein>
    <recommendedName>
        <fullName evidence="9">Transmembrane protein 19</fullName>
    </recommendedName>
</protein>
<dbReference type="PANTHER" id="PTHR13353:SF5">
    <property type="entry name" value="TRANSMEMBRANE PROTEIN 19"/>
    <property type="match status" value="1"/>
</dbReference>
<keyword evidence="3 6" id="KW-0812">Transmembrane</keyword>
<evidence type="ECO:0008006" key="9">
    <source>
        <dbReference type="Google" id="ProtNLM"/>
    </source>
</evidence>
<dbReference type="STRING" id="578458.D8Q8V9"/>
<comment type="similarity">
    <text evidence="2">Belongs to the TMEM19 family.</text>
</comment>
<dbReference type="Proteomes" id="UP000007431">
    <property type="component" value="Unassembled WGS sequence"/>
</dbReference>
<feature type="transmembrane region" description="Helical" evidence="6">
    <location>
        <begin position="185"/>
        <end position="204"/>
    </location>
</feature>
<dbReference type="InterPro" id="IPR002794">
    <property type="entry name" value="DUF92_TMEM19"/>
</dbReference>
<dbReference type="InParanoid" id="D8Q8V9"/>
<feature type="transmembrane region" description="Helical" evidence="6">
    <location>
        <begin position="216"/>
        <end position="234"/>
    </location>
</feature>
<evidence type="ECO:0000256" key="2">
    <source>
        <dbReference type="ARBA" id="ARBA00009012"/>
    </source>
</evidence>
<dbReference type="HOGENOM" id="CLU_036918_3_0_1"/>
<dbReference type="OMA" id="MSSFACC"/>
<gene>
    <name evidence="7" type="ORF">SCHCODRAFT_58005</name>
</gene>
<keyword evidence="4 6" id="KW-1133">Transmembrane helix</keyword>
<dbReference type="EMBL" id="GL377308">
    <property type="protein sequence ID" value="EFI95133.1"/>
    <property type="molecule type" value="Genomic_DNA"/>
</dbReference>
<dbReference type="RefSeq" id="XP_003030036.1">
    <property type="nucleotide sequence ID" value="XM_003029990.1"/>
</dbReference>
<proteinExistence type="inferred from homology"/>
<dbReference type="AlphaFoldDB" id="D8Q8V9"/>
<comment type="subcellular location">
    <subcellularLocation>
        <location evidence="1">Membrane</location>
        <topology evidence="1">Multi-pass membrane protein</topology>
    </subcellularLocation>
</comment>
<dbReference type="eggNOG" id="KOG4491">
    <property type="taxonomic scope" value="Eukaryota"/>
</dbReference>
<reference evidence="7 8" key="1">
    <citation type="journal article" date="2010" name="Nat. Biotechnol.">
        <title>Genome sequence of the model mushroom Schizophyllum commune.</title>
        <authorList>
            <person name="Ohm R.A."/>
            <person name="de Jong J.F."/>
            <person name="Lugones L.G."/>
            <person name="Aerts A."/>
            <person name="Kothe E."/>
            <person name="Stajich J.E."/>
            <person name="de Vries R.P."/>
            <person name="Record E."/>
            <person name="Levasseur A."/>
            <person name="Baker S.E."/>
            <person name="Bartholomew K.A."/>
            <person name="Coutinho P.M."/>
            <person name="Erdmann S."/>
            <person name="Fowler T.J."/>
            <person name="Gathman A.C."/>
            <person name="Lombard V."/>
            <person name="Henrissat B."/>
            <person name="Knabe N."/>
            <person name="Kuees U."/>
            <person name="Lilly W.W."/>
            <person name="Lindquist E."/>
            <person name="Lucas S."/>
            <person name="Magnuson J.K."/>
            <person name="Piumi F."/>
            <person name="Raudaskoski M."/>
            <person name="Salamov A."/>
            <person name="Schmutz J."/>
            <person name="Schwarze F.W.M.R."/>
            <person name="vanKuyk P.A."/>
            <person name="Horton J.S."/>
            <person name="Grigoriev I.V."/>
            <person name="Woesten H.A.B."/>
        </authorList>
    </citation>
    <scope>NUCLEOTIDE SEQUENCE [LARGE SCALE GENOMIC DNA]</scope>
    <source>
        <strain evidence="8">H4-8 / FGSC 9210</strain>
    </source>
</reference>